<proteinExistence type="predicted"/>
<organism evidence="1 2">
    <name type="scientific">Flammeovirga pectinis</name>
    <dbReference type="NCBI Taxonomy" id="2494373"/>
    <lineage>
        <taxon>Bacteria</taxon>
        <taxon>Pseudomonadati</taxon>
        <taxon>Bacteroidota</taxon>
        <taxon>Cytophagia</taxon>
        <taxon>Cytophagales</taxon>
        <taxon>Flammeovirgaceae</taxon>
        <taxon>Flammeovirga</taxon>
    </lineage>
</organism>
<keyword evidence="2" id="KW-1185">Reference proteome</keyword>
<dbReference type="OrthoDB" id="9794147at2"/>
<evidence type="ECO:0008006" key="3">
    <source>
        <dbReference type="Google" id="ProtNLM"/>
    </source>
</evidence>
<name>A0A3Q9FSG6_9BACT</name>
<evidence type="ECO:0000313" key="1">
    <source>
        <dbReference type="EMBL" id="AZQ63637.1"/>
    </source>
</evidence>
<dbReference type="InterPro" id="IPR036761">
    <property type="entry name" value="TTHA0802/YceI-like_sf"/>
</dbReference>
<dbReference type="EMBL" id="CP034562">
    <property type="protein sequence ID" value="AZQ63637.1"/>
    <property type="molecule type" value="Genomic_DNA"/>
</dbReference>
<dbReference type="Proteomes" id="UP000267268">
    <property type="component" value="Chromosome 1"/>
</dbReference>
<dbReference type="AlphaFoldDB" id="A0A3Q9FSG6"/>
<reference evidence="1 2" key="1">
    <citation type="submission" date="2018-12" db="EMBL/GenBank/DDBJ databases">
        <title>Flammeovirga pectinis sp. nov., isolated from the gut of the Korean scallop, Patinopecten yessoensis.</title>
        <authorList>
            <person name="Bae J.-W."/>
            <person name="Jeong Y.-S."/>
            <person name="Kang W."/>
        </authorList>
    </citation>
    <scope>NUCLEOTIDE SEQUENCE [LARGE SCALE GENOMIC DNA]</scope>
    <source>
        <strain evidence="1 2">L12M1</strain>
    </source>
</reference>
<sequence length="204" mass="23140">MRALITTTIFFLLSLELIAQNRSDNIPTKYILEVIPDSSMVIDGKTNINSFNCVYKETIQSELKLTQNIFKESSPVQHTGLDFAVACFDCGISLMTKEFSDLLYEEQYPKISMKLLSMFISQDNKSKVINGKGKASMTIAGTERIEKITYVVTHKEGKNFQIKGSKVINILDYNITPPKKMMGMVRVDQSIVVNFNFNFIVDDH</sequence>
<dbReference type="KEGG" id="fll:EI427_15810"/>
<dbReference type="Gene3D" id="2.40.128.110">
    <property type="entry name" value="Lipid/polyisoprenoid-binding, YceI-like"/>
    <property type="match status" value="1"/>
</dbReference>
<gene>
    <name evidence="1" type="ORF">EI427_15810</name>
</gene>
<protein>
    <recommendedName>
        <fullName evidence="3">YceI family protein</fullName>
    </recommendedName>
</protein>
<accession>A0A3Q9FSG6</accession>
<dbReference type="SUPFAM" id="SSF101874">
    <property type="entry name" value="YceI-like"/>
    <property type="match status" value="1"/>
</dbReference>
<dbReference type="RefSeq" id="WP_126616512.1">
    <property type="nucleotide sequence ID" value="NZ_CP034562.1"/>
</dbReference>
<evidence type="ECO:0000313" key="2">
    <source>
        <dbReference type="Proteomes" id="UP000267268"/>
    </source>
</evidence>